<dbReference type="Gene3D" id="3.90.1200.10">
    <property type="match status" value="1"/>
</dbReference>
<keyword evidence="2" id="KW-1208">Phospholipid metabolism</keyword>
<evidence type="ECO:0000256" key="4">
    <source>
        <dbReference type="ARBA" id="ARBA00038211"/>
    </source>
</evidence>
<dbReference type="CDD" id="cd05157">
    <property type="entry name" value="ETNK_euk"/>
    <property type="match status" value="1"/>
</dbReference>
<comment type="pathway">
    <text evidence="3">Phospholipid metabolism; phosphatidylethanolamine biosynthesis; phosphatidylethanolamine from ethanolamine: step 1/3.</text>
</comment>
<dbReference type="GO" id="GO:0004305">
    <property type="term" value="F:ethanolamine kinase activity"/>
    <property type="evidence" value="ECO:0007669"/>
    <property type="project" value="UniProtKB-EC"/>
</dbReference>
<keyword evidence="6" id="KW-0812">Transmembrane</keyword>
<evidence type="ECO:0000256" key="2">
    <source>
        <dbReference type="ARBA" id="ARBA00023264"/>
    </source>
</evidence>
<dbReference type="STRING" id="51028.A0A0N4VD32"/>
<keyword evidence="1" id="KW-0443">Lipid metabolism</keyword>
<keyword evidence="1" id="KW-0444">Lipid biosynthesis</keyword>
<dbReference type="OrthoDB" id="10267235at2759"/>
<evidence type="ECO:0000313" key="8">
    <source>
        <dbReference type="Proteomes" id="UP000274131"/>
    </source>
</evidence>
<dbReference type="GO" id="GO:0006646">
    <property type="term" value="P:phosphatidylethanolamine biosynthetic process"/>
    <property type="evidence" value="ECO:0007669"/>
    <property type="project" value="TreeGrafter"/>
</dbReference>
<keyword evidence="6" id="KW-1133">Transmembrane helix</keyword>
<dbReference type="PANTHER" id="PTHR22603">
    <property type="entry name" value="CHOLINE/ETHANOALAMINE KINASE"/>
    <property type="match status" value="1"/>
</dbReference>
<gene>
    <name evidence="7" type="ORF">EVEC_LOCUS7985</name>
</gene>
<evidence type="ECO:0000256" key="6">
    <source>
        <dbReference type="SAM" id="Phobius"/>
    </source>
</evidence>
<keyword evidence="6" id="KW-0472">Membrane</keyword>
<dbReference type="Pfam" id="PF01633">
    <property type="entry name" value="Choline_kinase"/>
    <property type="match status" value="1"/>
</dbReference>
<organism evidence="9">
    <name type="scientific">Enterobius vermicularis</name>
    <name type="common">Human pinworm</name>
    <dbReference type="NCBI Taxonomy" id="51028"/>
    <lineage>
        <taxon>Eukaryota</taxon>
        <taxon>Metazoa</taxon>
        <taxon>Ecdysozoa</taxon>
        <taxon>Nematoda</taxon>
        <taxon>Chromadorea</taxon>
        <taxon>Rhabditida</taxon>
        <taxon>Spirurina</taxon>
        <taxon>Oxyuridomorpha</taxon>
        <taxon>Oxyuroidea</taxon>
        <taxon>Oxyuridae</taxon>
        <taxon>Enterobius</taxon>
    </lineage>
</organism>
<dbReference type="InterPro" id="IPR011009">
    <property type="entry name" value="Kinase-like_dom_sf"/>
</dbReference>
<dbReference type="SUPFAM" id="SSF56112">
    <property type="entry name" value="Protein kinase-like (PK-like)"/>
    <property type="match status" value="1"/>
</dbReference>
<keyword evidence="1" id="KW-0594">Phospholipid biosynthesis</keyword>
<comment type="similarity">
    <text evidence="4">Belongs to the choline/ethanolamine kinase family.</text>
</comment>
<evidence type="ECO:0000256" key="3">
    <source>
        <dbReference type="ARBA" id="ARBA00037883"/>
    </source>
</evidence>
<dbReference type="AlphaFoldDB" id="A0A0N4VD32"/>
<protein>
    <recommendedName>
        <fullName evidence="5">ethanolamine kinase</fullName>
        <ecNumber evidence="5">2.7.1.82</ecNumber>
    </recommendedName>
</protein>
<dbReference type="GO" id="GO:0005737">
    <property type="term" value="C:cytoplasm"/>
    <property type="evidence" value="ECO:0007669"/>
    <property type="project" value="TreeGrafter"/>
</dbReference>
<dbReference type="EMBL" id="UXUI01009198">
    <property type="protein sequence ID" value="VDD93234.1"/>
    <property type="molecule type" value="Genomic_DNA"/>
</dbReference>
<feature type="transmembrane region" description="Helical" evidence="6">
    <location>
        <begin position="341"/>
        <end position="360"/>
    </location>
</feature>
<reference evidence="9" key="1">
    <citation type="submission" date="2017-02" db="UniProtKB">
        <authorList>
            <consortium name="WormBaseParasite"/>
        </authorList>
    </citation>
    <scope>IDENTIFICATION</scope>
</reference>
<evidence type="ECO:0000256" key="5">
    <source>
        <dbReference type="ARBA" id="ARBA00038874"/>
    </source>
</evidence>
<dbReference type="EC" id="2.7.1.82" evidence="5"/>
<dbReference type="PANTHER" id="PTHR22603:SF66">
    <property type="entry name" value="ETHANOLAMINE KINASE"/>
    <property type="match status" value="1"/>
</dbReference>
<evidence type="ECO:0000313" key="7">
    <source>
        <dbReference type="EMBL" id="VDD93234.1"/>
    </source>
</evidence>
<proteinExistence type="inferred from homology"/>
<dbReference type="WBParaSite" id="EVEC_0000850101-mRNA-1">
    <property type="protein sequence ID" value="EVEC_0000850101-mRNA-1"/>
    <property type="gene ID" value="EVEC_0000850101"/>
</dbReference>
<name>A0A0N4VD32_ENTVE</name>
<dbReference type="Proteomes" id="UP000274131">
    <property type="component" value="Unassembled WGS sequence"/>
</dbReference>
<reference evidence="7 8" key="2">
    <citation type="submission" date="2018-10" db="EMBL/GenBank/DDBJ databases">
        <authorList>
            <consortium name="Pathogen Informatics"/>
        </authorList>
    </citation>
    <scope>NUCLEOTIDE SEQUENCE [LARGE SCALE GENOMIC DNA]</scope>
</reference>
<evidence type="ECO:0000256" key="1">
    <source>
        <dbReference type="ARBA" id="ARBA00023209"/>
    </source>
</evidence>
<evidence type="ECO:0000313" key="9">
    <source>
        <dbReference type="WBParaSite" id="EVEC_0000850101-mRNA-1"/>
    </source>
</evidence>
<dbReference type="Gene3D" id="3.30.200.20">
    <property type="entry name" value="Phosphorylase Kinase, domain 1"/>
    <property type="match status" value="1"/>
</dbReference>
<keyword evidence="8" id="KW-1185">Reference proteome</keyword>
<sequence>MRLESLTFIDAELPLGNDLQMKLIAKHVATQLRPNWNSNKISFETFTAGITNKVFCVIHKSNEGSSKEERMIFRVYGKNTDKIIDREAELKNWLRLAAVGCAAPLYGTFNNGLVCGYLPGKSLKVEALRDSDIYPRICKAMSRIHRIRPNAPEMPSFYKQTEKFIKNFSTKFSNEDMQRRFDIFAANCNVSLINDYSKLKELISVMNSDIVFCHNDLLVHNIVYCENTGKLTFIDYEYADFNYRCFDIANHFNEYAGVEDVDYSLCPTDDEKRQWIEKYLEYYLRRKPLADEVDKMLQQIPLFEAASHFLWAVWALVQSQISTIDFDYLGFVYQFFYQFEILTLGCFTTGNITFLAVFYIS</sequence>
<accession>A0A0N4VD32</accession>